<evidence type="ECO:0000313" key="3">
    <source>
        <dbReference type="EMBL" id="KAK8232083.1"/>
    </source>
</evidence>
<keyword evidence="4" id="KW-1185">Reference proteome</keyword>
<feature type="non-terminal residue" evidence="3">
    <location>
        <position position="1"/>
    </location>
</feature>
<feature type="transmembrane region" description="Helical" evidence="2">
    <location>
        <begin position="615"/>
        <end position="635"/>
    </location>
</feature>
<proteinExistence type="predicted"/>
<keyword evidence="2" id="KW-0472">Membrane</keyword>
<feature type="transmembrane region" description="Helical" evidence="2">
    <location>
        <begin position="228"/>
        <end position="248"/>
    </location>
</feature>
<accession>A0ABR1YJY3</accession>
<evidence type="ECO:0000256" key="1">
    <source>
        <dbReference type="SAM" id="MobiDB-lite"/>
    </source>
</evidence>
<keyword evidence="2" id="KW-0812">Transmembrane</keyword>
<sequence length="714" mass="79569">MSSPTTIESHAPSYRRSFHYDRTPSPEPSLAGSRSEQPLSDGIALLPWNRVENFGALGPPRKQSGGSTRKWRQYLPAAPRLKSLLVVFLRSLRLIFLTAVGPWKTLQEQPKVAIYQQWLPAVLALSVHIIPLVAAVTMLLLNLKTTIVEHSISNTSLQYLAKALELLTQASISAAAFTYFRIIYSSGDGVPFGAITAGLQLSSLSYLWSLDLLGSLLSKSFQLRRKAVFAVFVLISILLTATVGPAIATCLIPRVQDITLSRNEAYFPDSEDTMYPAQIDADYVSDTCKSLNQSLTRNSICPFTGWGDLDKMSITSNTTPGVNQQLSYGVRRLKSYFFLDTPARFSVARASTVSLKPESSIIKRMKEELSPKRFLTAPSLRTLEHLNDELWDYYYNTDYMMYQLKLSWQEPSPVARAFCHPPDSIAENQTALNYRNPLDPASDVYIDVPSSKGSQDTDFYYKIHWSGSTTPGISVVAMVLSNNTVVLMCPIIAGWVNGTQSASLAQWPYTNDLSWSRDPVNISTGWAALLAPEFVDSRTSVIDSLLPRDTDILYYYANPIVAGLVVNGMSSYAYNSSLFDPYSWKNQSLSTKYRNTYTIYVGILAYSTKDLPVQLSLAVLATYVAYVLAFIIYTLGFSRSASFAWDSISELVALALLSKPPEKSLRNTRAGIETVELFKQHVHIRVVEDEKLELVFKDEDIGRPTSAIEPNQKY</sequence>
<gene>
    <name evidence="3" type="ORF">HDK90DRAFT_526272</name>
</gene>
<name>A0ABR1YJY3_9PEZI</name>
<feature type="transmembrane region" description="Helical" evidence="2">
    <location>
        <begin position="190"/>
        <end position="208"/>
    </location>
</feature>
<dbReference type="Proteomes" id="UP001492380">
    <property type="component" value="Unassembled WGS sequence"/>
</dbReference>
<keyword evidence="2" id="KW-1133">Transmembrane helix</keyword>
<evidence type="ECO:0000256" key="2">
    <source>
        <dbReference type="SAM" id="Phobius"/>
    </source>
</evidence>
<feature type="transmembrane region" description="Helical" evidence="2">
    <location>
        <begin position="121"/>
        <end position="143"/>
    </location>
</feature>
<feature type="region of interest" description="Disordered" evidence="1">
    <location>
        <begin position="1"/>
        <end position="37"/>
    </location>
</feature>
<feature type="transmembrane region" description="Helical" evidence="2">
    <location>
        <begin position="164"/>
        <end position="184"/>
    </location>
</feature>
<reference evidence="3 4" key="1">
    <citation type="submission" date="2024-04" db="EMBL/GenBank/DDBJ databases">
        <title>Phyllosticta paracitricarpa is synonymous to the EU quarantine fungus P. citricarpa based on phylogenomic analyses.</title>
        <authorList>
            <consortium name="Lawrence Berkeley National Laboratory"/>
            <person name="Van Ingen-Buijs V.A."/>
            <person name="Van Westerhoven A.C."/>
            <person name="Haridas S."/>
            <person name="Skiadas P."/>
            <person name="Martin F."/>
            <person name="Groenewald J.Z."/>
            <person name="Crous P.W."/>
            <person name="Seidl M.F."/>
        </authorList>
    </citation>
    <scope>NUCLEOTIDE SEQUENCE [LARGE SCALE GENOMIC DNA]</scope>
    <source>
        <strain evidence="3 4">CBS 123374</strain>
    </source>
</reference>
<feature type="transmembrane region" description="Helical" evidence="2">
    <location>
        <begin position="81"/>
        <end position="101"/>
    </location>
</feature>
<organism evidence="3 4">
    <name type="scientific">Phyllosticta capitalensis</name>
    <dbReference type="NCBI Taxonomy" id="121624"/>
    <lineage>
        <taxon>Eukaryota</taxon>
        <taxon>Fungi</taxon>
        <taxon>Dikarya</taxon>
        <taxon>Ascomycota</taxon>
        <taxon>Pezizomycotina</taxon>
        <taxon>Dothideomycetes</taxon>
        <taxon>Dothideomycetes incertae sedis</taxon>
        <taxon>Botryosphaeriales</taxon>
        <taxon>Phyllostictaceae</taxon>
        <taxon>Phyllosticta</taxon>
    </lineage>
</organism>
<comment type="caution">
    <text evidence="3">The sequence shown here is derived from an EMBL/GenBank/DDBJ whole genome shotgun (WGS) entry which is preliminary data.</text>
</comment>
<dbReference type="EMBL" id="JBBWRZ010000007">
    <property type="protein sequence ID" value="KAK8232083.1"/>
    <property type="molecule type" value="Genomic_DNA"/>
</dbReference>
<protein>
    <submittedName>
        <fullName evidence="3">Uncharacterized protein</fullName>
    </submittedName>
</protein>
<evidence type="ECO:0000313" key="4">
    <source>
        <dbReference type="Proteomes" id="UP001492380"/>
    </source>
</evidence>